<keyword evidence="3" id="KW-0645">Protease</keyword>
<keyword evidence="10" id="KW-1185">Reference proteome</keyword>
<comment type="caution">
    <text evidence="9">The sequence shown here is derived from an EMBL/GenBank/DDBJ whole genome shotgun (WGS) entry which is preliminary data.</text>
</comment>
<dbReference type="EMBL" id="SJPG01000001">
    <property type="protein sequence ID" value="TWT59648.1"/>
    <property type="molecule type" value="Genomic_DNA"/>
</dbReference>
<dbReference type="InterPro" id="IPR029062">
    <property type="entry name" value="Class_I_gatase-like"/>
</dbReference>
<dbReference type="GO" id="GO:0006508">
    <property type="term" value="P:proteolysis"/>
    <property type="evidence" value="ECO:0007669"/>
    <property type="project" value="UniProtKB-KW"/>
</dbReference>
<dbReference type="InterPro" id="IPR000834">
    <property type="entry name" value="Peptidase_M14"/>
</dbReference>
<evidence type="ECO:0000256" key="5">
    <source>
        <dbReference type="ARBA" id="ARBA00022833"/>
    </source>
</evidence>
<evidence type="ECO:0000256" key="2">
    <source>
        <dbReference type="ARBA" id="ARBA00005988"/>
    </source>
</evidence>
<evidence type="ECO:0000256" key="3">
    <source>
        <dbReference type="ARBA" id="ARBA00022670"/>
    </source>
</evidence>
<gene>
    <name evidence="9" type="ORF">Pan54_03560</name>
</gene>
<evidence type="ECO:0000259" key="8">
    <source>
        <dbReference type="Pfam" id="PF00246"/>
    </source>
</evidence>
<keyword evidence="6" id="KW-0482">Metalloprotease</keyword>
<feature type="chain" id="PRO_5022684113" evidence="7">
    <location>
        <begin position="24"/>
        <end position="836"/>
    </location>
</feature>
<evidence type="ECO:0000256" key="7">
    <source>
        <dbReference type="SAM" id="SignalP"/>
    </source>
</evidence>
<protein>
    <submittedName>
        <fullName evidence="9">Zinc carboxypeptidase</fullName>
    </submittedName>
</protein>
<dbReference type="SUPFAM" id="SSF53187">
    <property type="entry name" value="Zn-dependent exopeptidases"/>
    <property type="match status" value="1"/>
</dbReference>
<evidence type="ECO:0000313" key="10">
    <source>
        <dbReference type="Proteomes" id="UP000316095"/>
    </source>
</evidence>
<dbReference type="Pfam" id="PF00246">
    <property type="entry name" value="Peptidase_M14"/>
    <property type="match status" value="1"/>
</dbReference>
<dbReference type="PANTHER" id="PTHR11705:SF143">
    <property type="entry name" value="SLL0236 PROTEIN"/>
    <property type="match status" value="1"/>
</dbReference>
<keyword evidence="5" id="KW-0862">Zinc</keyword>
<dbReference type="Gene3D" id="3.40.630.10">
    <property type="entry name" value="Zn peptidases"/>
    <property type="match status" value="1"/>
</dbReference>
<evidence type="ECO:0000256" key="6">
    <source>
        <dbReference type="ARBA" id="ARBA00023049"/>
    </source>
</evidence>
<evidence type="ECO:0000313" key="9">
    <source>
        <dbReference type="EMBL" id="TWT59648.1"/>
    </source>
</evidence>
<dbReference type="CDD" id="cd06240">
    <property type="entry name" value="M14-like"/>
    <property type="match status" value="1"/>
</dbReference>
<dbReference type="GO" id="GO:0004181">
    <property type="term" value="F:metallocarboxypeptidase activity"/>
    <property type="evidence" value="ECO:0007669"/>
    <property type="project" value="InterPro"/>
</dbReference>
<dbReference type="Proteomes" id="UP000316095">
    <property type="component" value="Unassembled WGS sequence"/>
</dbReference>
<dbReference type="PANTHER" id="PTHR11705">
    <property type="entry name" value="PROTEASE FAMILY M14 CARBOXYPEPTIDASE A,B"/>
    <property type="match status" value="1"/>
</dbReference>
<dbReference type="GO" id="GO:0008270">
    <property type="term" value="F:zinc ion binding"/>
    <property type="evidence" value="ECO:0007669"/>
    <property type="project" value="InterPro"/>
</dbReference>
<comment type="cofactor">
    <cofactor evidence="1">
        <name>Zn(2+)</name>
        <dbReference type="ChEBI" id="CHEBI:29105"/>
    </cofactor>
</comment>
<reference evidence="9 10" key="1">
    <citation type="submission" date="2019-02" db="EMBL/GenBank/DDBJ databases">
        <title>Deep-cultivation of Planctomycetes and their phenomic and genomic characterization uncovers novel biology.</title>
        <authorList>
            <person name="Wiegand S."/>
            <person name="Jogler M."/>
            <person name="Boedeker C."/>
            <person name="Pinto D."/>
            <person name="Vollmers J."/>
            <person name="Rivas-Marin E."/>
            <person name="Kohn T."/>
            <person name="Peeters S.H."/>
            <person name="Heuer A."/>
            <person name="Rast P."/>
            <person name="Oberbeckmann S."/>
            <person name="Bunk B."/>
            <person name="Jeske O."/>
            <person name="Meyerdierks A."/>
            <person name="Storesund J.E."/>
            <person name="Kallscheuer N."/>
            <person name="Luecker S."/>
            <person name="Lage O.M."/>
            <person name="Pohl T."/>
            <person name="Merkel B.J."/>
            <person name="Hornburger P."/>
            <person name="Mueller R.-W."/>
            <person name="Bruemmer F."/>
            <person name="Labrenz M."/>
            <person name="Spormann A.M."/>
            <person name="Op Den Camp H."/>
            <person name="Overmann J."/>
            <person name="Amann R."/>
            <person name="Jetten M.S.M."/>
            <person name="Mascher T."/>
            <person name="Medema M.H."/>
            <person name="Devos D.P."/>
            <person name="Kaster A.-K."/>
            <person name="Ovreas L."/>
            <person name="Rohde M."/>
            <person name="Galperin M.Y."/>
            <person name="Jogler C."/>
        </authorList>
    </citation>
    <scope>NUCLEOTIDE SEQUENCE [LARGE SCALE GENOMIC DNA]</scope>
    <source>
        <strain evidence="9 10">Pan54</strain>
    </source>
</reference>
<evidence type="ECO:0000256" key="4">
    <source>
        <dbReference type="ARBA" id="ARBA00022801"/>
    </source>
</evidence>
<proteinExistence type="inferred from homology"/>
<sequence length="836" mass="94123" precursor="true">MLSLCLTVSLVSSLVLSANRIYAQEPVQSDGVRSPEDYLRRPVGTDFKLADWPTVSDYYRQLADQSENVLLREVGKTTEGREFLIAVISSKTNLENLDEIKKQTSIVTDPRNRSDEEKQWAINEGKVVLFVTPTMHATEAAATEMGMQFAWQLATSQEEPFRSARENIVVVITPSLNPDGVDHVVQWYREHVFTPFEGTSMTKLYQYYTGHDNNRDWFMLTQAETRHLTGLMYQEWFPQILWDVHQQGNSRERFFVPPYRDPLNPNLDPGIVAGINVLGTRAVMDMQREGLNGIATGVSYDNWWNGGNRSVPARHNTIGILTEAASVKIASPVFQEETVLGDPLGQKKYQPSNSFIQPWPGGWWRLNDIVKYELSFGRSLLASINREPEFWLRNAMEAAERSIASGKAGGPRAWLITIENRDLHAVRRLADILMASGVEVSKADAEFVADGRTYPPGTLIIWRDQPYGNYVKDLFELQKFPEGRAPYDVSGWTIPLLMGVHRVTVNHDFQANVSLLPNSGASTTEFPGDKRLADPSASNALSSLDSSSWTKLVNSLQAGTEHRFVVKGANAGLILPGAKPEEDTLPIRSVPRIGVYAPWTGSMDEGWLRWVLDEFEIPFQTLRNETIRAGRLEDLVDVIIIPDVTKVQLNHGRKPEPSPPQFSEGLEPEGAIALERFVRQGGRVIAFDDASNWMIDLLQLPLVDVTEEKSAKEFSCPGSVLRSVFEEHPFTAGLPPDIAVYFAKSTAWRVKNKEELKDVELKPETVTTLLKYAPTRVLYSGYIAKEEIIHDQMAWAVCPYGEGDVHLFGFRPHYRAWSQATFSLLFRSIFFTADKK</sequence>
<dbReference type="GO" id="GO:0005615">
    <property type="term" value="C:extracellular space"/>
    <property type="evidence" value="ECO:0007669"/>
    <property type="project" value="TreeGrafter"/>
</dbReference>
<feature type="signal peptide" evidence="7">
    <location>
        <begin position="1"/>
        <end position="23"/>
    </location>
</feature>
<dbReference type="AlphaFoldDB" id="A0A5C5XA44"/>
<keyword evidence="4" id="KW-0378">Hydrolase</keyword>
<accession>A0A5C5XA44</accession>
<comment type="similarity">
    <text evidence="2">Belongs to the peptidase M14 family.</text>
</comment>
<feature type="domain" description="Peptidase M14" evidence="8">
    <location>
        <begin position="57"/>
        <end position="304"/>
    </location>
</feature>
<evidence type="ECO:0000256" key="1">
    <source>
        <dbReference type="ARBA" id="ARBA00001947"/>
    </source>
</evidence>
<organism evidence="9 10">
    <name type="scientific">Rubinisphaera italica</name>
    <dbReference type="NCBI Taxonomy" id="2527969"/>
    <lineage>
        <taxon>Bacteria</taxon>
        <taxon>Pseudomonadati</taxon>
        <taxon>Planctomycetota</taxon>
        <taxon>Planctomycetia</taxon>
        <taxon>Planctomycetales</taxon>
        <taxon>Planctomycetaceae</taxon>
        <taxon>Rubinisphaera</taxon>
    </lineage>
</organism>
<keyword evidence="9" id="KW-0121">Carboxypeptidase</keyword>
<name>A0A5C5XA44_9PLAN</name>
<dbReference type="SUPFAM" id="SSF52317">
    <property type="entry name" value="Class I glutamine amidotransferase-like"/>
    <property type="match status" value="1"/>
</dbReference>
<keyword evidence="7" id="KW-0732">Signal</keyword>